<dbReference type="InterPro" id="IPR012338">
    <property type="entry name" value="Beta-lactam/transpept-like"/>
</dbReference>
<keyword evidence="4" id="KW-1185">Reference proteome</keyword>
<accession>A0ABR0EH52</accession>
<dbReference type="PANTHER" id="PTHR46825">
    <property type="entry name" value="D-ALANYL-D-ALANINE-CARBOXYPEPTIDASE/ENDOPEPTIDASE AMPH"/>
    <property type="match status" value="1"/>
</dbReference>
<feature type="domain" description="Beta-lactamase-related" evidence="2">
    <location>
        <begin position="17"/>
        <end position="333"/>
    </location>
</feature>
<sequence>MSTLRRLEDEILSADKLQRDGTPSASIAILEDGAISTHIISNGSEDAETIYQCGSISKAITAMGVARMVDLGHLSYDTKIVDVLPAHKPSAFLEPQSVHLLDLVTVRMLITHTSGLTQPYEQGHPRDVETLPTKEQSIQGHSSTNLIRLQFGSLPGAQLLYCSGSFTLLEIAMEHITGKTFAELMQELVMRPLGMQRTFYGDLPDDEKNFTKPYLNGFQPTPIGVHRFTELAAVGLWSTPTDLLKLVSAIQQSIHSEGGFLKPATAHEILISGAVTFRSGAAQHRCGLGWYSTFTTFAHRGANPGYHSYVFGFFDQADLSLHRSGFSIMTNSLLGLESIRPIFSAMLYLKGWPRQKLMPSSLGVDDYVPFAAPEGTEIDEAWREWKGQWDHDWSLLEVQGQPALQLKDLPPVKLLPAAAPVQTFDDNNTNTEIILVADGLSATAIRLTWADNDRIIELLQLAKTVLKKRLS</sequence>
<dbReference type="Gene3D" id="3.40.710.10">
    <property type="entry name" value="DD-peptidase/beta-lactamase superfamily"/>
    <property type="match status" value="1"/>
</dbReference>
<dbReference type="SUPFAM" id="SSF56601">
    <property type="entry name" value="beta-lactamase/transpeptidase-like"/>
    <property type="match status" value="1"/>
</dbReference>
<dbReference type="PANTHER" id="PTHR46825:SF9">
    <property type="entry name" value="BETA-LACTAMASE-RELATED DOMAIN-CONTAINING PROTEIN"/>
    <property type="match status" value="1"/>
</dbReference>
<dbReference type="Pfam" id="PF00144">
    <property type="entry name" value="Beta-lactamase"/>
    <property type="match status" value="1"/>
</dbReference>
<evidence type="ECO:0000259" key="2">
    <source>
        <dbReference type="Pfam" id="PF00144"/>
    </source>
</evidence>
<proteinExistence type="inferred from homology"/>
<comment type="caution">
    <text evidence="3">The sequence shown here is derived from an EMBL/GenBank/DDBJ whole genome shotgun (WGS) entry which is preliminary data.</text>
</comment>
<reference evidence="3 4" key="1">
    <citation type="journal article" date="2023" name="G3 (Bethesda)">
        <title>A chromosome-level genome assembly of Zasmidium syzygii isolated from banana leaves.</title>
        <authorList>
            <person name="van Westerhoven A.C."/>
            <person name="Mehrabi R."/>
            <person name="Talebi R."/>
            <person name="Steentjes M.B.F."/>
            <person name="Corcolon B."/>
            <person name="Chong P.A."/>
            <person name="Kema G.H.J."/>
            <person name="Seidl M.F."/>
        </authorList>
    </citation>
    <scope>NUCLEOTIDE SEQUENCE [LARGE SCALE GENOMIC DNA]</scope>
    <source>
        <strain evidence="3 4">P124</strain>
    </source>
</reference>
<dbReference type="Proteomes" id="UP001305779">
    <property type="component" value="Unassembled WGS sequence"/>
</dbReference>
<evidence type="ECO:0000256" key="1">
    <source>
        <dbReference type="ARBA" id="ARBA00038215"/>
    </source>
</evidence>
<gene>
    <name evidence="3" type="ORF">PRZ48_008647</name>
</gene>
<evidence type="ECO:0000313" key="4">
    <source>
        <dbReference type="Proteomes" id="UP001305779"/>
    </source>
</evidence>
<dbReference type="EMBL" id="JAXOVC010000006">
    <property type="protein sequence ID" value="KAK4500458.1"/>
    <property type="molecule type" value="Genomic_DNA"/>
</dbReference>
<protein>
    <recommendedName>
        <fullName evidence="2">Beta-lactamase-related domain-containing protein</fullName>
    </recommendedName>
</protein>
<dbReference type="InterPro" id="IPR001466">
    <property type="entry name" value="Beta-lactam-related"/>
</dbReference>
<organism evidence="3 4">
    <name type="scientific">Zasmidium cellare</name>
    <name type="common">Wine cellar mold</name>
    <name type="synonym">Racodium cellare</name>
    <dbReference type="NCBI Taxonomy" id="395010"/>
    <lineage>
        <taxon>Eukaryota</taxon>
        <taxon>Fungi</taxon>
        <taxon>Dikarya</taxon>
        <taxon>Ascomycota</taxon>
        <taxon>Pezizomycotina</taxon>
        <taxon>Dothideomycetes</taxon>
        <taxon>Dothideomycetidae</taxon>
        <taxon>Mycosphaerellales</taxon>
        <taxon>Mycosphaerellaceae</taxon>
        <taxon>Zasmidium</taxon>
    </lineage>
</organism>
<comment type="similarity">
    <text evidence="1">Belongs to the peptidase S12 family.</text>
</comment>
<dbReference type="InterPro" id="IPR050491">
    <property type="entry name" value="AmpC-like"/>
</dbReference>
<evidence type="ECO:0000313" key="3">
    <source>
        <dbReference type="EMBL" id="KAK4500458.1"/>
    </source>
</evidence>
<name>A0ABR0EH52_ZASCE</name>